<evidence type="ECO:0000313" key="4">
    <source>
        <dbReference type="Proteomes" id="UP001576776"/>
    </source>
</evidence>
<dbReference type="RefSeq" id="WP_413256465.1">
    <property type="nucleotide sequence ID" value="NZ_JBHFNS010000029.1"/>
</dbReference>
<feature type="domain" description="Inactive STAND" evidence="2">
    <location>
        <begin position="90"/>
        <end position="240"/>
    </location>
</feature>
<accession>A0ABV4Y7Z5</accession>
<sequence length="344" mass="40555">MQDVINNLNLIEPKEKRLQLLYNQFYALYAQLNTERNNAHKISIEEDIKQKEAEINNLKAEIKRLRELEIGSDRLYRNYCNTWEEKIPKIDFSKANAIVDHIFKKIKNQEGAALFVLQNSRSMGGDWCITNIKSQLQNIGILYSPGKYEFLAHQQANQIDFLNFLAQKFKYEPYTGAPSRFIDELIEKICSSLCSGNILFIQVDIYSLDSQNQFLSWFLKEFWCPLVRQLPEISQQHRLVRFVAVLSVGDLIEKDCLPDVLYCKKTKFDREKFLELPLQKWEQKHIEDWLFSFSELTSPPIRCTSTQIEEMARRIHKVTKGEPNQVYNQLMDQMTKLVNEIIRN</sequence>
<name>A0ABV4Y7Z5_9CYAN</name>
<organism evidence="3 4">
    <name type="scientific">Floridaenema fluviatile BLCC-F154</name>
    <dbReference type="NCBI Taxonomy" id="3153640"/>
    <lineage>
        <taxon>Bacteria</taxon>
        <taxon>Bacillati</taxon>
        <taxon>Cyanobacteriota</taxon>
        <taxon>Cyanophyceae</taxon>
        <taxon>Oscillatoriophycideae</taxon>
        <taxon>Aerosakkonematales</taxon>
        <taxon>Aerosakkonemataceae</taxon>
        <taxon>Floridanema</taxon>
        <taxon>Floridanema fluviatile</taxon>
    </lineage>
</organism>
<dbReference type="Proteomes" id="UP001576776">
    <property type="component" value="Unassembled WGS sequence"/>
</dbReference>
<reference evidence="3 4" key="1">
    <citation type="submission" date="2024-09" db="EMBL/GenBank/DDBJ databases">
        <title>Floridaenema gen nov. (Aerosakkonemataceae, Aerosakkonematales ord. nov., Cyanobacteria) from benthic tropical and subtropical fresh waters, with the description of four new species.</title>
        <authorList>
            <person name="Moretto J.A."/>
            <person name="Berthold D.E."/>
            <person name="Lefler F.W."/>
            <person name="Huang I.-S."/>
            <person name="Laughinghouse H. IV."/>
        </authorList>
    </citation>
    <scope>NUCLEOTIDE SEQUENCE [LARGE SCALE GENOMIC DNA]</scope>
    <source>
        <strain evidence="3 4">BLCC-F154</strain>
    </source>
</reference>
<dbReference type="Pfam" id="PF19995">
    <property type="entry name" value="iSTAND"/>
    <property type="match status" value="1"/>
</dbReference>
<gene>
    <name evidence="3" type="ORF">ACE1B6_06650</name>
</gene>
<evidence type="ECO:0000313" key="3">
    <source>
        <dbReference type="EMBL" id="MFB2934941.1"/>
    </source>
</evidence>
<dbReference type="InterPro" id="IPR045475">
    <property type="entry name" value="iSTAND"/>
</dbReference>
<dbReference type="EMBL" id="JBHFNS010000029">
    <property type="protein sequence ID" value="MFB2934941.1"/>
    <property type="molecule type" value="Genomic_DNA"/>
</dbReference>
<evidence type="ECO:0000259" key="2">
    <source>
        <dbReference type="Pfam" id="PF19995"/>
    </source>
</evidence>
<keyword evidence="4" id="KW-1185">Reference proteome</keyword>
<comment type="caution">
    <text evidence="3">The sequence shown here is derived from an EMBL/GenBank/DDBJ whole genome shotgun (WGS) entry which is preliminary data.</text>
</comment>
<keyword evidence="1" id="KW-0175">Coiled coil</keyword>
<evidence type="ECO:0000256" key="1">
    <source>
        <dbReference type="SAM" id="Coils"/>
    </source>
</evidence>
<proteinExistence type="predicted"/>
<protein>
    <recommendedName>
        <fullName evidence="2">Inactive STAND domain-containing protein</fullName>
    </recommendedName>
</protein>
<feature type="coiled-coil region" evidence="1">
    <location>
        <begin position="41"/>
        <end position="68"/>
    </location>
</feature>